<keyword evidence="1" id="KW-1133">Transmembrane helix</keyword>
<evidence type="ECO:0000313" key="3">
    <source>
        <dbReference type="Proteomes" id="UP000016934"/>
    </source>
</evidence>
<dbReference type="EMBL" id="KB445650">
    <property type="protein sequence ID" value="EMD60328.1"/>
    <property type="molecule type" value="Genomic_DNA"/>
</dbReference>
<dbReference type="KEGG" id="bsc:COCSADRAFT_241546"/>
<dbReference type="AlphaFoldDB" id="M2RZ65"/>
<accession>M2RZ65</accession>
<organism evidence="2 3">
    <name type="scientific">Cochliobolus sativus (strain ND90Pr / ATCC 201652)</name>
    <name type="common">Common root rot and spot blotch fungus</name>
    <name type="synonym">Bipolaris sorokiniana</name>
    <dbReference type="NCBI Taxonomy" id="665912"/>
    <lineage>
        <taxon>Eukaryota</taxon>
        <taxon>Fungi</taxon>
        <taxon>Dikarya</taxon>
        <taxon>Ascomycota</taxon>
        <taxon>Pezizomycotina</taxon>
        <taxon>Dothideomycetes</taxon>
        <taxon>Pleosporomycetidae</taxon>
        <taxon>Pleosporales</taxon>
        <taxon>Pleosporineae</taxon>
        <taxon>Pleosporaceae</taxon>
        <taxon>Bipolaris</taxon>
    </lineage>
</organism>
<proteinExistence type="predicted"/>
<keyword evidence="1" id="KW-0472">Membrane</keyword>
<sequence length="78" mass="9090">MDKSRVPTRKRNGTPRRTLDFSQKRSKIACHPPIFKKTLRFSANYLREFDSRYQKGLPLSACAGICGILYLVRFLRRG</sequence>
<keyword evidence="1" id="KW-0812">Transmembrane</keyword>
<evidence type="ECO:0000256" key="1">
    <source>
        <dbReference type="SAM" id="Phobius"/>
    </source>
</evidence>
<gene>
    <name evidence="2" type="ORF">COCSADRAFT_241546</name>
</gene>
<reference evidence="3" key="2">
    <citation type="journal article" date="2013" name="PLoS Genet.">
        <title>Comparative genome structure, secondary metabolite, and effector coding capacity across Cochliobolus pathogens.</title>
        <authorList>
            <person name="Condon B.J."/>
            <person name="Leng Y."/>
            <person name="Wu D."/>
            <person name="Bushley K.E."/>
            <person name="Ohm R.A."/>
            <person name="Otillar R."/>
            <person name="Martin J."/>
            <person name="Schackwitz W."/>
            <person name="Grimwood J."/>
            <person name="MohdZainudin N."/>
            <person name="Xue C."/>
            <person name="Wang R."/>
            <person name="Manning V.A."/>
            <person name="Dhillon B."/>
            <person name="Tu Z.J."/>
            <person name="Steffenson B.J."/>
            <person name="Salamov A."/>
            <person name="Sun H."/>
            <person name="Lowry S."/>
            <person name="LaButti K."/>
            <person name="Han J."/>
            <person name="Copeland A."/>
            <person name="Lindquist E."/>
            <person name="Barry K."/>
            <person name="Schmutz J."/>
            <person name="Baker S.E."/>
            <person name="Ciuffetti L.M."/>
            <person name="Grigoriev I.V."/>
            <person name="Zhong S."/>
            <person name="Turgeon B.G."/>
        </authorList>
    </citation>
    <scope>NUCLEOTIDE SEQUENCE [LARGE SCALE GENOMIC DNA]</scope>
    <source>
        <strain evidence="3">ND90Pr / ATCC 201652</strain>
    </source>
</reference>
<evidence type="ECO:0000313" key="2">
    <source>
        <dbReference type="EMBL" id="EMD60328.1"/>
    </source>
</evidence>
<dbReference type="RefSeq" id="XP_007703711.1">
    <property type="nucleotide sequence ID" value="XM_007705521.1"/>
</dbReference>
<reference evidence="2 3" key="1">
    <citation type="journal article" date="2012" name="PLoS Pathog.">
        <title>Diverse lifestyles and strategies of plant pathogenesis encoded in the genomes of eighteen Dothideomycetes fungi.</title>
        <authorList>
            <person name="Ohm R.A."/>
            <person name="Feau N."/>
            <person name="Henrissat B."/>
            <person name="Schoch C.L."/>
            <person name="Horwitz B.A."/>
            <person name="Barry K.W."/>
            <person name="Condon B.J."/>
            <person name="Copeland A.C."/>
            <person name="Dhillon B."/>
            <person name="Glaser F."/>
            <person name="Hesse C.N."/>
            <person name="Kosti I."/>
            <person name="LaButti K."/>
            <person name="Lindquist E.A."/>
            <person name="Lucas S."/>
            <person name="Salamov A.A."/>
            <person name="Bradshaw R.E."/>
            <person name="Ciuffetti L."/>
            <person name="Hamelin R.C."/>
            <person name="Kema G.H.J."/>
            <person name="Lawrence C."/>
            <person name="Scott J.A."/>
            <person name="Spatafora J.W."/>
            <person name="Turgeon B.G."/>
            <person name="de Wit P.J.G.M."/>
            <person name="Zhong S."/>
            <person name="Goodwin S.B."/>
            <person name="Grigoriev I.V."/>
        </authorList>
    </citation>
    <scope>NUCLEOTIDE SEQUENCE [LARGE SCALE GENOMIC DNA]</scope>
    <source>
        <strain evidence="3">ND90Pr / ATCC 201652</strain>
    </source>
</reference>
<dbReference type="OrthoDB" id="3689553at2759"/>
<protein>
    <submittedName>
        <fullName evidence="2">Uncharacterized protein</fullName>
    </submittedName>
</protein>
<dbReference type="OMA" id="SACAGIC"/>
<keyword evidence="3" id="KW-1185">Reference proteome</keyword>
<name>M2RZ65_COCSN</name>
<dbReference type="HOGENOM" id="CLU_2440517_0_0_1"/>
<dbReference type="Proteomes" id="UP000016934">
    <property type="component" value="Unassembled WGS sequence"/>
</dbReference>
<dbReference type="GeneID" id="19135019"/>
<feature type="transmembrane region" description="Helical" evidence="1">
    <location>
        <begin position="56"/>
        <end position="75"/>
    </location>
</feature>